<name>A0A6S7FMV6_PARCT</name>
<dbReference type="AlphaFoldDB" id="A0A6S7FMV6"/>
<organism evidence="2 3">
    <name type="scientific">Paramuricea clavata</name>
    <name type="common">Red gorgonian</name>
    <name type="synonym">Violescent sea-whip</name>
    <dbReference type="NCBI Taxonomy" id="317549"/>
    <lineage>
        <taxon>Eukaryota</taxon>
        <taxon>Metazoa</taxon>
        <taxon>Cnidaria</taxon>
        <taxon>Anthozoa</taxon>
        <taxon>Octocorallia</taxon>
        <taxon>Malacalcyonacea</taxon>
        <taxon>Plexauridae</taxon>
        <taxon>Paramuricea</taxon>
    </lineage>
</organism>
<evidence type="ECO:0000313" key="3">
    <source>
        <dbReference type="Proteomes" id="UP001152795"/>
    </source>
</evidence>
<dbReference type="Proteomes" id="UP001152795">
    <property type="component" value="Unassembled WGS sequence"/>
</dbReference>
<accession>A0A6S7FMV6</accession>
<proteinExistence type="predicted"/>
<dbReference type="Pfam" id="PF25298">
    <property type="entry name" value="Baculo_FP_2nd"/>
    <property type="match status" value="1"/>
</dbReference>
<feature type="domain" description="FP protein C-terminal" evidence="1">
    <location>
        <begin position="202"/>
        <end position="253"/>
    </location>
</feature>
<dbReference type="Gene3D" id="3.30.70.1820">
    <property type="entry name" value="L1 transposable element, RRM domain"/>
    <property type="match status" value="1"/>
</dbReference>
<evidence type="ECO:0000259" key="1">
    <source>
        <dbReference type="Pfam" id="PF25298"/>
    </source>
</evidence>
<protein>
    <submittedName>
        <fullName evidence="2">PREDICTED: uncharacterized protein LOC107350848</fullName>
    </submittedName>
</protein>
<evidence type="ECO:0000313" key="2">
    <source>
        <dbReference type="EMBL" id="CAB3981184.1"/>
    </source>
</evidence>
<dbReference type="InterPro" id="IPR004244">
    <property type="entry name" value="Transposase_22"/>
</dbReference>
<sequence length="255" mass="29397">MSTKVAITKDVLASILDDKLKPIMSTMEGLKESVHFISDKFDTITKNFDELEKRFSATELENKHLKAEVLRLSSIVEHHSAQINDIEQYSRRDCVEIAGVPEGEQENTNELVMKIGNLIGVNINESDISVSHRLPKPSYSQRAREGMPGFNTNHPKIIVKFVRRVTKDQFYRARKHLKDKSTRDIGFSTASVNKIFISESLTSKNRELFKECLQFKRDHYLKFIWTRSGRVFLRKDTNSPIHVISTKMDLQALSR</sequence>
<reference evidence="2" key="1">
    <citation type="submission" date="2020-04" db="EMBL/GenBank/DDBJ databases">
        <authorList>
            <person name="Alioto T."/>
            <person name="Alioto T."/>
            <person name="Gomez Garrido J."/>
        </authorList>
    </citation>
    <scope>NUCLEOTIDE SEQUENCE</scope>
    <source>
        <strain evidence="2">A484AB</strain>
    </source>
</reference>
<gene>
    <name evidence="2" type="ORF">PACLA_8A002792</name>
</gene>
<dbReference type="PANTHER" id="PTHR11505">
    <property type="entry name" value="L1 TRANSPOSABLE ELEMENT-RELATED"/>
    <property type="match status" value="1"/>
</dbReference>
<dbReference type="EMBL" id="CACRXK020000361">
    <property type="protein sequence ID" value="CAB3981184.1"/>
    <property type="molecule type" value="Genomic_DNA"/>
</dbReference>
<dbReference type="OrthoDB" id="5966936at2759"/>
<keyword evidence="3" id="KW-1185">Reference proteome</keyword>
<comment type="caution">
    <text evidence="2">The sequence shown here is derived from an EMBL/GenBank/DDBJ whole genome shotgun (WGS) entry which is preliminary data.</text>
</comment>
<dbReference type="InterPro" id="IPR057251">
    <property type="entry name" value="FP_C"/>
</dbReference>